<reference evidence="17" key="2">
    <citation type="submission" date="2024-10" db="UniProtKB">
        <authorList>
            <consortium name="EnsemblProtists"/>
        </authorList>
    </citation>
    <scope>IDENTIFICATION</scope>
</reference>
<dbReference type="PROSITE" id="PS51194">
    <property type="entry name" value="HELICASE_CTER"/>
    <property type="match status" value="1"/>
</dbReference>
<keyword evidence="9" id="KW-0805">Transcription regulation</keyword>
<accession>A0A0D3L1S1</accession>
<dbReference type="SMART" id="SM00490">
    <property type="entry name" value="HELICc"/>
    <property type="match status" value="1"/>
</dbReference>
<evidence type="ECO:0000256" key="3">
    <source>
        <dbReference type="ARBA" id="ARBA00022737"/>
    </source>
</evidence>
<evidence type="ECO:0000313" key="18">
    <source>
        <dbReference type="Proteomes" id="UP000013827"/>
    </source>
</evidence>
<dbReference type="AlphaFoldDB" id="A0A0D3L1S1"/>
<dbReference type="eggNOG" id="KOG1633">
    <property type="taxonomic scope" value="Eukaryota"/>
</dbReference>
<dbReference type="Gene3D" id="2.40.50.40">
    <property type="match status" value="2"/>
</dbReference>
<evidence type="ECO:0000259" key="13">
    <source>
        <dbReference type="PROSITE" id="PS50013"/>
    </source>
</evidence>
<feature type="region of interest" description="Disordered" evidence="12">
    <location>
        <begin position="428"/>
        <end position="494"/>
    </location>
</feature>
<organism evidence="17 18">
    <name type="scientific">Emiliania huxleyi (strain CCMP1516)</name>
    <dbReference type="NCBI Taxonomy" id="280463"/>
    <lineage>
        <taxon>Eukaryota</taxon>
        <taxon>Haptista</taxon>
        <taxon>Haptophyta</taxon>
        <taxon>Prymnesiophyceae</taxon>
        <taxon>Isochrysidales</taxon>
        <taxon>Noelaerhabdaceae</taxon>
        <taxon>Emiliania</taxon>
    </lineage>
</organism>
<name>A0A0D3L1S1_EMIH1</name>
<sequence length="1095" mass="119364">MVSSHHPRGSRVRVWYATTTDMAEARTGVVSAAEEAAEGGFVRMYVSWDGIADGAWVDGRDDWEWDRSGEPRLAPGSWPGPGFVPGAIEKVHAWREEEDTLLVKWTGLAHIHCQWVPREALLQNENNIRRVEAVLSEEVSPHGAPSQFLVKWRGLPHSAATWEDASALASEWGAVEQLRQREAAARAATAATRGPPDRGSWAYQKLAAPSLPGGRLREYQLEGVNWLLYSWHARRNVLLADEMGLGKTAQSVALLGELRRLGVQGPFLVVAPLSTLEHWQREVERWTGLTALLYHGDRESRAVMRQHAWRCSEPGPPTSGRRPPKRLSGLLRRCGKCDECARTAACGECRGCSRLAGGEQARAAEAELLTGPAPQPGQAAPPRSEEAAHGAGSDPTPEDGPAARRARCELCRCACSSDLATIRRQEWVTAQQHSPPHQPDDDSPLSRRSSAVWGGAGAALSREAAPPPALPGEVTGDESSESEVEAEGGGGEALVRRKKKMRCGECEACVAPNCGECRFCLDMPKFGGVGTLRQPCLQRRCTKAHPASVAAASSSAPRSVTVLPSVPPALLGAPPVVARPAPLKFDVLVVSYETLRDDFSLGFKQISWAYMVVDEAHRLKNPASSVAKLLRAVSVDHMHLLTGTPLQNTTTELWARLGADPREAARGCARPAEYGALTDAAQVEALHAKVAPLLLRRRKADVEEGLAPLEESHRRETIVWVELTLAQKRVYRAILEGKRELLAGKGASRASLPSLNNIYMELRKCCNHPWLIKGVEAEQTRGVADGEALQQALLSSSGKLVLLDKLLPKLKAEGHRVLIFSQFTTTLDHVQDFLAWRGHAHERLDGTTKAALRQAAIDRFSDPASDCFVFLLSTRAGGVGINLTAADTVVLFDSDWNPQNDVQAMARSHRIGQTKRVRVFRLVARNTYEAELVQSANRKLGLERALRQQGGSSEAGCWLRDSEGGDKGPRDAAELERLLRAGARDIFLSDERGEDFQRFDESDIEQILAGGTLVRHDSAAAGDGDSLFSKASFVANAGEARLDLDDPDFWSKLLQAQPPPEAAGPEYAKRQPKRTRRLGMVDLDAALEDVALPER</sequence>
<keyword evidence="6" id="KW-0378">Hydrolase</keyword>
<evidence type="ECO:0000256" key="2">
    <source>
        <dbReference type="ARBA" id="ARBA00022723"/>
    </source>
</evidence>
<feature type="domain" description="Helicase ATP-binding" evidence="15">
    <location>
        <begin position="584"/>
        <end position="663"/>
    </location>
</feature>
<protein>
    <submittedName>
        <fullName evidence="17">Uncharacterized protein</fullName>
    </submittedName>
</protein>
<feature type="domain" description="CXXC-type" evidence="14">
    <location>
        <begin position="496"/>
        <end position="542"/>
    </location>
</feature>
<dbReference type="PANTHER" id="PTHR45623:SF11">
    <property type="entry name" value="KISMET, ISOFORM C"/>
    <property type="match status" value="1"/>
</dbReference>
<dbReference type="eggNOG" id="KOG0384">
    <property type="taxonomic scope" value="Eukaryota"/>
</dbReference>
<keyword evidence="2" id="KW-0479">Metal-binding</keyword>
<evidence type="ECO:0000256" key="7">
    <source>
        <dbReference type="ARBA" id="ARBA00022833"/>
    </source>
</evidence>
<dbReference type="GO" id="GO:0000785">
    <property type="term" value="C:chromatin"/>
    <property type="evidence" value="ECO:0007669"/>
    <property type="project" value="TreeGrafter"/>
</dbReference>
<dbReference type="InterPro" id="IPR000953">
    <property type="entry name" value="Chromo/chromo_shadow_dom"/>
</dbReference>
<dbReference type="PROSITE" id="PS51192">
    <property type="entry name" value="HELICASE_ATP_BIND_1"/>
    <property type="match status" value="1"/>
</dbReference>
<dbReference type="Proteomes" id="UP000013827">
    <property type="component" value="Unassembled WGS sequence"/>
</dbReference>
<dbReference type="InterPro" id="IPR002857">
    <property type="entry name" value="Znf_CXXC"/>
</dbReference>
<dbReference type="Pfam" id="PF02008">
    <property type="entry name" value="zf-CXXC"/>
    <property type="match status" value="1"/>
</dbReference>
<dbReference type="PROSITE" id="PS51058">
    <property type="entry name" value="ZF_CXXC"/>
    <property type="match status" value="1"/>
</dbReference>
<dbReference type="EnsemblProtists" id="EOD41956">
    <property type="protein sequence ID" value="EOD41956"/>
    <property type="gene ID" value="EMIHUDRAFT_194576"/>
</dbReference>
<dbReference type="GO" id="GO:0005524">
    <property type="term" value="F:ATP binding"/>
    <property type="evidence" value="ECO:0007669"/>
    <property type="project" value="UniProtKB-KW"/>
</dbReference>
<dbReference type="InterPro" id="IPR016197">
    <property type="entry name" value="Chromo-like_dom_sf"/>
</dbReference>
<dbReference type="CDD" id="cd18793">
    <property type="entry name" value="SF2_C_SNF"/>
    <property type="match status" value="1"/>
</dbReference>
<keyword evidence="11" id="KW-0539">Nucleus</keyword>
<evidence type="ECO:0000259" key="15">
    <source>
        <dbReference type="PROSITE" id="PS51192"/>
    </source>
</evidence>
<dbReference type="SUPFAM" id="SSF54160">
    <property type="entry name" value="Chromo domain-like"/>
    <property type="match status" value="2"/>
</dbReference>
<evidence type="ECO:0000259" key="14">
    <source>
        <dbReference type="PROSITE" id="PS51058"/>
    </source>
</evidence>
<dbReference type="GO" id="GO:0003677">
    <property type="term" value="F:DNA binding"/>
    <property type="evidence" value="ECO:0007669"/>
    <property type="project" value="InterPro"/>
</dbReference>
<evidence type="ECO:0000256" key="12">
    <source>
        <dbReference type="SAM" id="MobiDB-lite"/>
    </source>
</evidence>
<dbReference type="InterPro" id="IPR014001">
    <property type="entry name" value="Helicase_ATP-bd"/>
</dbReference>
<evidence type="ECO:0000256" key="9">
    <source>
        <dbReference type="ARBA" id="ARBA00023015"/>
    </source>
</evidence>
<dbReference type="GO" id="GO:0005634">
    <property type="term" value="C:nucleus"/>
    <property type="evidence" value="ECO:0007669"/>
    <property type="project" value="UniProtKB-SubCell"/>
</dbReference>
<dbReference type="InterPro" id="IPR038718">
    <property type="entry name" value="SNF2-like_sf"/>
</dbReference>
<keyword evidence="18" id="KW-1185">Reference proteome</keyword>
<feature type="compositionally biased region" description="Low complexity" evidence="12">
    <location>
        <begin position="371"/>
        <end position="382"/>
    </location>
</feature>
<dbReference type="Pfam" id="PF00271">
    <property type="entry name" value="Helicase_C"/>
    <property type="match status" value="1"/>
</dbReference>
<dbReference type="Pfam" id="PF00385">
    <property type="entry name" value="Chromo"/>
    <property type="match status" value="1"/>
</dbReference>
<feature type="domain" description="Chromo" evidence="13">
    <location>
        <begin position="129"/>
        <end position="190"/>
    </location>
</feature>
<feature type="region of interest" description="Disordered" evidence="12">
    <location>
        <begin position="371"/>
        <end position="401"/>
    </location>
</feature>
<dbReference type="Gene3D" id="3.40.50.10810">
    <property type="entry name" value="Tandem AAA-ATPase domain"/>
    <property type="match status" value="2"/>
</dbReference>
<dbReference type="GO" id="GO:0008270">
    <property type="term" value="F:zinc ion binding"/>
    <property type="evidence" value="ECO:0007669"/>
    <property type="project" value="UniProtKB-KW"/>
</dbReference>
<evidence type="ECO:0000313" key="17">
    <source>
        <dbReference type="EnsemblProtists" id="EOD41956"/>
    </source>
</evidence>
<dbReference type="KEGG" id="ehx:EMIHUDRAFT_194576"/>
<dbReference type="GO" id="GO:0042393">
    <property type="term" value="F:histone binding"/>
    <property type="evidence" value="ECO:0007669"/>
    <property type="project" value="TreeGrafter"/>
</dbReference>
<dbReference type="PROSITE" id="PS50013">
    <property type="entry name" value="CHROMO_2"/>
    <property type="match status" value="1"/>
</dbReference>
<comment type="subcellular location">
    <subcellularLocation>
        <location evidence="1">Nucleus</location>
    </subcellularLocation>
</comment>
<dbReference type="OMA" id="HEREYLI"/>
<dbReference type="STRING" id="2903.R1G1Q6"/>
<dbReference type="PANTHER" id="PTHR45623">
    <property type="entry name" value="CHROMODOMAIN-HELICASE-DNA-BINDING PROTEIN 3-RELATED-RELATED"/>
    <property type="match status" value="1"/>
</dbReference>
<dbReference type="HOGENOM" id="CLU_284068_0_0_1"/>
<evidence type="ECO:0000256" key="11">
    <source>
        <dbReference type="ARBA" id="ARBA00023242"/>
    </source>
</evidence>
<proteinExistence type="predicted"/>
<dbReference type="InterPro" id="IPR000330">
    <property type="entry name" value="SNF2_N"/>
</dbReference>
<evidence type="ECO:0000256" key="10">
    <source>
        <dbReference type="ARBA" id="ARBA00023163"/>
    </source>
</evidence>
<evidence type="ECO:0000256" key="6">
    <source>
        <dbReference type="ARBA" id="ARBA00022801"/>
    </source>
</evidence>
<dbReference type="PaxDb" id="2903-EOD41956"/>
<evidence type="ECO:0000256" key="8">
    <source>
        <dbReference type="ARBA" id="ARBA00022840"/>
    </source>
</evidence>
<dbReference type="InterPro" id="IPR023779">
    <property type="entry name" value="Chromodomain_CS"/>
</dbReference>
<dbReference type="InterPro" id="IPR023780">
    <property type="entry name" value="Chromo_domain"/>
</dbReference>
<dbReference type="PROSITE" id="PS00690">
    <property type="entry name" value="DEAH_ATP_HELICASE"/>
    <property type="match status" value="1"/>
</dbReference>
<feature type="domain" description="Helicase C-terminal" evidence="16">
    <location>
        <begin position="802"/>
        <end position="963"/>
    </location>
</feature>
<evidence type="ECO:0000259" key="16">
    <source>
        <dbReference type="PROSITE" id="PS51194"/>
    </source>
</evidence>
<dbReference type="Pfam" id="PF00176">
    <property type="entry name" value="SNF2-rel_dom"/>
    <property type="match status" value="2"/>
</dbReference>
<keyword evidence="3" id="KW-0677">Repeat</keyword>
<reference evidence="18" key="1">
    <citation type="journal article" date="2013" name="Nature">
        <title>Pan genome of the phytoplankton Emiliania underpins its global distribution.</title>
        <authorList>
            <person name="Read B.A."/>
            <person name="Kegel J."/>
            <person name="Klute M.J."/>
            <person name="Kuo A."/>
            <person name="Lefebvre S.C."/>
            <person name="Maumus F."/>
            <person name="Mayer C."/>
            <person name="Miller J."/>
            <person name="Monier A."/>
            <person name="Salamov A."/>
            <person name="Young J."/>
            <person name="Aguilar M."/>
            <person name="Claverie J.M."/>
            <person name="Frickenhaus S."/>
            <person name="Gonzalez K."/>
            <person name="Herman E.K."/>
            <person name="Lin Y.C."/>
            <person name="Napier J."/>
            <person name="Ogata H."/>
            <person name="Sarno A.F."/>
            <person name="Shmutz J."/>
            <person name="Schroeder D."/>
            <person name="de Vargas C."/>
            <person name="Verret F."/>
            <person name="von Dassow P."/>
            <person name="Valentin K."/>
            <person name="Van de Peer Y."/>
            <person name="Wheeler G."/>
            <person name="Dacks J.B."/>
            <person name="Delwiche C.F."/>
            <person name="Dyhrman S.T."/>
            <person name="Glockner G."/>
            <person name="John U."/>
            <person name="Richards T."/>
            <person name="Worden A.Z."/>
            <person name="Zhang X."/>
            <person name="Grigoriev I.V."/>
            <person name="Allen A.E."/>
            <person name="Bidle K."/>
            <person name="Borodovsky M."/>
            <person name="Bowler C."/>
            <person name="Brownlee C."/>
            <person name="Cock J.M."/>
            <person name="Elias M."/>
            <person name="Gladyshev V.N."/>
            <person name="Groth M."/>
            <person name="Guda C."/>
            <person name="Hadaegh A."/>
            <person name="Iglesias-Rodriguez M.D."/>
            <person name="Jenkins J."/>
            <person name="Jones B.M."/>
            <person name="Lawson T."/>
            <person name="Leese F."/>
            <person name="Lindquist E."/>
            <person name="Lobanov A."/>
            <person name="Lomsadze A."/>
            <person name="Malik S.B."/>
            <person name="Marsh M.E."/>
            <person name="Mackinder L."/>
            <person name="Mock T."/>
            <person name="Mueller-Roeber B."/>
            <person name="Pagarete A."/>
            <person name="Parker M."/>
            <person name="Probert I."/>
            <person name="Quesneville H."/>
            <person name="Raines C."/>
            <person name="Rensing S.A."/>
            <person name="Riano-Pachon D.M."/>
            <person name="Richier S."/>
            <person name="Rokitta S."/>
            <person name="Shiraiwa Y."/>
            <person name="Soanes D.M."/>
            <person name="van der Giezen M."/>
            <person name="Wahlund T.M."/>
            <person name="Williams B."/>
            <person name="Wilson W."/>
            <person name="Wolfe G."/>
            <person name="Wurch L.L."/>
        </authorList>
    </citation>
    <scope>NUCLEOTIDE SEQUENCE</scope>
</reference>
<dbReference type="GO" id="GO:0016887">
    <property type="term" value="F:ATP hydrolysis activity"/>
    <property type="evidence" value="ECO:0007669"/>
    <property type="project" value="TreeGrafter"/>
</dbReference>
<dbReference type="InterPro" id="IPR049730">
    <property type="entry name" value="SNF2/RAD54-like_C"/>
</dbReference>
<dbReference type="GeneID" id="17287226"/>
<dbReference type="SMART" id="SM00298">
    <property type="entry name" value="CHROMO"/>
    <property type="match status" value="2"/>
</dbReference>
<dbReference type="InterPro" id="IPR027417">
    <property type="entry name" value="P-loop_NTPase"/>
</dbReference>
<dbReference type="RefSeq" id="XP_005794385.1">
    <property type="nucleotide sequence ID" value="XM_005794328.1"/>
</dbReference>
<evidence type="ECO:0000256" key="5">
    <source>
        <dbReference type="ARBA" id="ARBA00022771"/>
    </source>
</evidence>
<dbReference type="GO" id="GO:0140658">
    <property type="term" value="F:ATP-dependent chromatin remodeler activity"/>
    <property type="evidence" value="ECO:0007669"/>
    <property type="project" value="TreeGrafter"/>
</dbReference>
<keyword evidence="8" id="KW-0067">ATP-binding</keyword>
<dbReference type="GO" id="GO:0003682">
    <property type="term" value="F:chromatin binding"/>
    <property type="evidence" value="ECO:0007669"/>
    <property type="project" value="TreeGrafter"/>
</dbReference>
<dbReference type="Gene3D" id="3.40.50.300">
    <property type="entry name" value="P-loop containing nucleotide triphosphate hydrolases"/>
    <property type="match status" value="1"/>
</dbReference>
<feature type="region of interest" description="Disordered" evidence="12">
    <location>
        <begin position="1056"/>
        <end position="1075"/>
    </location>
</feature>
<dbReference type="SUPFAM" id="SSF52540">
    <property type="entry name" value="P-loop containing nucleoside triphosphate hydrolases"/>
    <property type="match status" value="2"/>
</dbReference>
<keyword evidence="10" id="KW-0804">Transcription</keyword>
<keyword evidence="7" id="KW-0862">Zinc</keyword>
<dbReference type="PROSITE" id="PS00598">
    <property type="entry name" value="CHROMO_1"/>
    <property type="match status" value="1"/>
</dbReference>
<evidence type="ECO:0000256" key="1">
    <source>
        <dbReference type="ARBA" id="ARBA00004123"/>
    </source>
</evidence>
<feature type="compositionally biased region" description="Acidic residues" evidence="12">
    <location>
        <begin position="475"/>
        <end position="486"/>
    </location>
</feature>
<keyword evidence="5" id="KW-0863">Zinc-finger</keyword>
<evidence type="ECO:0000256" key="4">
    <source>
        <dbReference type="ARBA" id="ARBA00022741"/>
    </source>
</evidence>
<keyword evidence="4" id="KW-0547">Nucleotide-binding</keyword>
<dbReference type="InterPro" id="IPR002464">
    <property type="entry name" value="DNA/RNA_helicase_DEAH_CS"/>
</dbReference>
<dbReference type="SMART" id="SM00487">
    <property type="entry name" value="DEXDc"/>
    <property type="match status" value="1"/>
</dbReference>
<dbReference type="InterPro" id="IPR001650">
    <property type="entry name" value="Helicase_C-like"/>
</dbReference>